<keyword evidence="2" id="KW-1185">Reference proteome</keyword>
<dbReference type="EMBL" id="LGSS01000007">
    <property type="protein sequence ID" value="KNF08396.1"/>
    <property type="molecule type" value="Genomic_DNA"/>
</dbReference>
<evidence type="ECO:0000313" key="1">
    <source>
        <dbReference type="EMBL" id="KNF08396.1"/>
    </source>
</evidence>
<proteinExistence type="predicted"/>
<dbReference type="AlphaFoldDB" id="A0A0L0WA90"/>
<evidence type="ECO:0000313" key="2">
    <source>
        <dbReference type="Proteomes" id="UP000037267"/>
    </source>
</evidence>
<accession>A0A0L0WA90</accession>
<comment type="caution">
    <text evidence="1">The sequence shown here is derived from an EMBL/GenBank/DDBJ whole genome shotgun (WGS) entry which is preliminary data.</text>
</comment>
<reference evidence="2" key="1">
    <citation type="submission" date="2015-07" db="EMBL/GenBank/DDBJ databases">
        <title>Draft genome sequence of the purine-degrading Gottschalkia purinilyticum DSM 1384 (formerly Clostridium purinilyticum).</title>
        <authorList>
            <person name="Poehlein A."/>
            <person name="Schiel-Bengelsdorf B."/>
            <person name="Bengelsdorf F.R."/>
            <person name="Daniel R."/>
            <person name="Duerre P."/>
        </authorList>
    </citation>
    <scope>NUCLEOTIDE SEQUENCE [LARGE SCALE GENOMIC DNA]</scope>
    <source>
        <strain evidence="2">DSM 1384</strain>
    </source>
</reference>
<protein>
    <submittedName>
        <fullName evidence="1">Uncharacterized protein</fullName>
    </submittedName>
</protein>
<dbReference type="Proteomes" id="UP000037267">
    <property type="component" value="Unassembled WGS sequence"/>
</dbReference>
<sequence length="40" mass="4681">MNPVEPNNIKKEIEDRANKLGKSVDILYDKNYYDGQLKVK</sequence>
<gene>
    <name evidence="1" type="ORF">CLPU_7c00240</name>
</gene>
<name>A0A0L0WA90_GOTPU</name>
<organism evidence="1 2">
    <name type="scientific">Gottschalkia purinilytica</name>
    <name type="common">Clostridium purinilyticum</name>
    <dbReference type="NCBI Taxonomy" id="1503"/>
    <lineage>
        <taxon>Bacteria</taxon>
        <taxon>Bacillati</taxon>
        <taxon>Bacillota</taxon>
        <taxon>Tissierellia</taxon>
        <taxon>Tissierellales</taxon>
        <taxon>Gottschalkiaceae</taxon>
        <taxon>Gottschalkia</taxon>
    </lineage>
</organism>